<dbReference type="PANTHER" id="PTHR38111:SF6">
    <property type="entry name" value="FINGER DOMAIN PROTEIN, PUTATIVE (AFU_ORTHOLOGUE AFUA_8G01940)-RELATED"/>
    <property type="match status" value="1"/>
</dbReference>
<gene>
    <name evidence="1" type="ORF">JX265_007416</name>
</gene>
<dbReference type="InterPro" id="IPR053178">
    <property type="entry name" value="Osmoadaptation_assoc"/>
</dbReference>
<dbReference type="PANTHER" id="PTHR38111">
    <property type="entry name" value="ZN(2)-C6 FUNGAL-TYPE DOMAIN-CONTAINING PROTEIN-RELATED"/>
    <property type="match status" value="1"/>
</dbReference>
<accession>A0A9P9WKD3</accession>
<dbReference type="Proteomes" id="UP000829685">
    <property type="component" value="Unassembled WGS sequence"/>
</dbReference>
<dbReference type="EMBL" id="JAFIMR010000018">
    <property type="protein sequence ID" value="KAI1867614.1"/>
    <property type="molecule type" value="Genomic_DNA"/>
</dbReference>
<keyword evidence="2" id="KW-1185">Reference proteome</keyword>
<evidence type="ECO:0000313" key="2">
    <source>
        <dbReference type="Proteomes" id="UP000829685"/>
    </source>
</evidence>
<evidence type="ECO:0000313" key="1">
    <source>
        <dbReference type="EMBL" id="KAI1867614.1"/>
    </source>
</evidence>
<name>A0A9P9WKD3_9PEZI</name>
<dbReference type="AlphaFoldDB" id="A0A9P9WKD3"/>
<reference evidence="1" key="1">
    <citation type="submission" date="2021-03" db="EMBL/GenBank/DDBJ databases">
        <title>Revisited historic fungal species revealed as producer of novel bioactive compounds through whole genome sequencing and comparative genomics.</title>
        <authorList>
            <person name="Vignolle G.A."/>
            <person name="Hochenegger N."/>
            <person name="Mach R.L."/>
            <person name="Mach-Aigner A.R."/>
            <person name="Javad Rahimi M."/>
            <person name="Salim K.A."/>
            <person name="Chan C.M."/>
            <person name="Lim L.B.L."/>
            <person name="Cai F."/>
            <person name="Druzhinina I.S."/>
            <person name="U'Ren J.M."/>
            <person name="Derntl C."/>
        </authorList>
    </citation>
    <scope>NUCLEOTIDE SEQUENCE</scope>
    <source>
        <strain evidence="1">TUCIM 5799</strain>
    </source>
</reference>
<protein>
    <submittedName>
        <fullName evidence="1">Uncharacterized protein</fullName>
    </submittedName>
</protein>
<organism evidence="1 2">
    <name type="scientific">Neoarthrinium moseri</name>
    <dbReference type="NCBI Taxonomy" id="1658444"/>
    <lineage>
        <taxon>Eukaryota</taxon>
        <taxon>Fungi</taxon>
        <taxon>Dikarya</taxon>
        <taxon>Ascomycota</taxon>
        <taxon>Pezizomycotina</taxon>
        <taxon>Sordariomycetes</taxon>
        <taxon>Xylariomycetidae</taxon>
        <taxon>Amphisphaeriales</taxon>
        <taxon>Apiosporaceae</taxon>
        <taxon>Neoarthrinium</taxon>
    </lineage>
</organism>
<sequence>MPVTKFQWINLSDDGQKYDTDKRRAVRIQAMKAAAATRKQSGTWGKLNMRQLSVMQDKSPVQQRNSNHCEAQSIERPQSSIRARDAVTGSCGTRSVPVAWNLASCKDLDANQERRISPFEQWHGLLTRPMPLAGFEALAADTGLDVLDLDELTSVSLGQIAGTLLARKHTSLDKLIARRRQSYLFHLPARYGHTPCLDDALRCLAAKAKHVLAPNSSTLGGELHFISLYGQALRSLQSAVNSDEFSNADVLGAVELLSIYALLDTRGEPTAWANHIAGATRLIRAMGPTNFEDEFEKSLLVSMIPPFLCEAIRLREPCFLEEDAWQAVLQSCTIDDASYFAPRGRGFIHMWMLSAKFPRLLAQVQDVLYKPDSLTATELDELESKCRAAKEEFTKWYREFESMFAAHARHRIPFPKDNVRFEMFGASLVMLSFLSRLISAISLEDHEAQERDAVKYAKHMKQLTDGVFDAHKCANFYLTQKVFSAESILSSTDFWCSRPGNRPRGRLVEKWKWQAWFDQRSDDFEKFHATAIHSSTDDSSQHEAVLTGALLAGVLV</sequence>
<comment type="caution">
    <text evidence="1">The sequence shown here is derived from an EMBL/GenBank/DDBJ whole genome shotgun (WGS) entry which is preliminary data.</text>
</comment>
<proteinExistence type="predicted"/>